<name>A0ABQ6N823_9STRA</name>
<evidence type="ECO:0000256" key="4">
    <source>
        <dbReference type="ARBA" id="ARBA00023136"/>
    </source>
</evidence>
<gene>
    <name evidence="6" type="ORF">TeGR_g2453</name>
</gene>
<evidence type="ECO:0000256" key="1">
    <source>
        <dbReference type="ARBA" id="ARBA00004370"/>
    </source>
</evidence>
<comment type="subcellular location">
    <subcellularLocation>
        <location evidence="1">Membrane</location>
    </subcellularLocation>
</comment>
<keyword evidence="4" id="KW-0472">Membrane</keyword>
<dbReference type="Pfam" id="PF04116">
    <property type="entry name" value="FA_hydroxylase"/>
    <property type="match status" value="1"/>
</dbReference>
<organism evidence="6 7">
    <name type="scientific">Tetraparma gracilis</name>
    <dbReference type="NCBI Taxonomy" id="2962635"/>
    <lineage>
        <taxon>Eukaryota</taxon>
        <taxon>Sar</taxon>
        <taxon>Stramenopiles</taxon>
        <taxon>Ochrophyta</taxon>
        <taxon>Bolidophyceae</taxon>
        <taxon>Parmales</taxon>
        <taxon>Triparmaceae</taxon>
        <taxon>Tetraparma</taxon>
    </lineage>
</organism>
<evidence type="ECO:0000256" key="2">
    <source>
        <dbReference type="ARBA" id="ARBA00022692"/>
    </source>
</evidence>
<dbReference type="PANTHER" id="PTHR11863">
    <property type="entry name" value="STEROL DESATURASE"/>
    <property type="match status" value="1"/>
</dbReference>
<evidence type="ECO:0000313" key="6">
    <source>
        <dbReference type="EMBL" id="GMI43691.1"/>
    </source>
</evidence>
<proteinExistence type="predicted"/>
<dbReference type="InterPro" id="IPR050307">
    <property type="entry name" value="Sterol_Desaturase_Related"/>
</dbReference>
<accession>A0ABQ6N823</accession>
<feature type="domain" description="Fatty acid hydroxylase" evidence="5">
    <location>
        <begin position="114"/>
        <end position="212"/>
    </location>
</feature>
<dbReference type="EMBL" id="BRYB01002359">
    <property type="protein sequence ID" value="GMI43691.1"/>
    <property type="molecule type" value="Genomic_DNA"/>
</dbReference>
<dbReference type="InterPro" id="IPR006694">
    <property type="entry name" value="Fatty_acid_hydroxylase"/>
</dbReference>
<protein>
    <recommendedName>
        <fullName evidence="5">Fatty acid hydroxylase domain-containing protein</fullName>
    </recommendedName>
</protein>
<evidence type="ECO:0000313" key="7">
    <source>
        <dbReference type="Proteomes" id="UP001165060"/>
    </source>
</evidence>
<evidence type="ECO:0000256" key="3">
    <source>
        <dbReference type="ARBA" id="ARBA00022989"/>
    </source>
</evidence>
<dbReference type="Proteomes" id="UP001165060">
    <property type="component" value="Unassembled WGS sequence"/>
</dbReference>
<keyword evidence="7" id="KW-1185">Reference proteome</keyword>
<sequence length="226" mass="25496">MLKSILEDRNRLALTAQLALCHTVPVLLHQVFMTGIVKLGLFKQYSIQPPAKTPFDQKPALFAKVWFDTALNHLVKIPLAILLALPLLSKRITGMSARDSLTLPPLKTLGLHLLASIVIEDALFYWSHRILHDKWLFKHVHRKHHEFHNLAAYPIASEYTHPVESIVGNVVPTLAGPMLVGCNFATLQLWLVIRMLKTSDAHCGYDFPFSPFGLCWPLNEALSIAW</sequence>
<evidence type="ECO:0000259" key="5">
    <source>
        <dbReference type="Pfam" id="PF04116"/>
    </source>
</evidence>
<comment type="caution">
    <text evidence="6">The sequence shown here is derived from an EMBL/GenBank/DDBJ whole genome shotgun (WGS) entry which is preliminary data.</text>
</comment>
<keyword evidence="3" id="KW-1133">Transmembrane helix</keyword>
<reference evidence="6 7" key="1">
    <citation type="journal article" date="2023" name="Commun. Biol.">
        <title>Genome analysis of Parmales, the sister group of diatoms, reveals the evolutionary specialization of diatoms from phago-mixotrophs to photoautotrophs.</title>
        <authorList>
            <person name="Ban H."/>
            <person name="Sato S."/>
            <person name="Yoshikawa S."/>
            <person name="Yamada K."/>
            <person name="Nakamura Y."/>
            <person name="Ichinomiya M."/>
            <person name="Sato N."/>
            <person name="Blanc-Mathieu R."/>
            <person name="Endo H."/>
            <person name="Kuwata A."/>
            <person name="Ogata H."/>
        </authorList>
    </citation>
    <scope>NUCLEOTIDE SEQUENCE [LARGE SCALE GENOMIC DNA]</scope>
</reference>
<keyword evidence="2" id="KW-0812">Transmembrane</keyword>